<dbReference type="GO" id="GO:1904861">
    <property type="term" value="P:excitatory synapse assembly"/>
    <property type="evidence" value="ECO:0007669"/>
    <property type="project" value="TreeGrafter"/>
</dbReference>
<dbReference type="STRING" id="333673.A0A3M0IQY9"/>
<dbReference type="Pfam" id="PF13855">
    <property type="entry name" value="LRR_8"/>
    <property type="match status" value="2"/>
</dbReference>
<dbReference type="InterPro" id="IPR001611">
    <property type="entry name" value="Leu-rich_rpt"/>
</dbReference>
<evidence type="ECO:0000256" key="10">
    <source>
        <dbReference type="ARBA" id="ARBA00023319"/>
    </source>
</evidence>
<dbReference type="Gene3D" id="2.60.40.10">
    <property type="entry name" value="Immunoglobulins"/>
    <property type="match status" value="1"/>
</dbReference>
<dbReference type="PANTHER" id="PTHR24369">
    <property type="entry name" value="ANTIGEN BSP, PUTATIVE-RELATED"/>
    <property type="match status" value="1"/>
</dbReference>
<dbReference type="SMART" id="SM00408">
    <property type="entry name" value="IGc2"/>
    <property type="match status" value="1"/>
</dbReference>
<feature type="domain" description="Ig-like" evidence="13">
    <location>
        <begin position="353"/>
        <end position="442"/>
    </location>
</feature>
<feature type="transmembrane region" description="Helical" evidence="12">
    <location>
        <begin position="512"/>
        <end position="532"/>
    </location>
</feature>
<dbReference type="SUPFAM" id="SSF48726">
    <property type="entry name" value="Immunoglobulin"/>
    <property type="match status" value="1"/>
</dbReference>
<dbReference type="Pfam" id="PF00560">
    <property type="entry name" value="LRR_1"/>
    <property type="match status" value="1"/>
</dbReference>
<keyword evidence="9" id="KW-0325">Glycoprotein</keyword>
<reference evidence="14 15" key="1">
    <citation type="submission" date="2018-07" db="EMBL/GenBank/DDBJ databases">
        <title>A high quality draft genome assembly of the barn swallow (H. rustica rustica).</title>
        <authorList>
            <person name="Formenti G."/>
            <person name="Chiara M."/>
            <person name="Poveda L."/>
            <person name="Francoijs K.-J."/>
            <person name="Bonisoli-Alquati A."/>
            <person name="Canova L."/>
            <person name="Gianfranceschi L."/>
            <person name="Horner D.S."/>
            <person name="Saino N."/>
        </authorList>
    </citation>
    <scope>NUCLEOTIDE SEQUENCE [LARGE SCALE GENOMIC DNA]</scope>
    <source>
        <strain evidence="14">Chelidonia</strain>
        <tissue evidence="14">Blood</tissue>
    </source>
</reference>
<evidence type="ECO:0000313" key="14">
    <source>
        <dbReference type="EMBL" id="RMB90260.1"/>
    </source>
</evidence>
<dbReference type="GO" id="GO:0050804">
    <property type="term" value="P:modulation of chemical synaptic transmission"/>
    <property type="evidence" value="ECO:0007669"/>
    <property type="project" value="TreeGrafter"/>
</dbReference>
<organism evidence="14 15">
    <name type="scientific">Hirundo rustica rustica</name>
    <dbReference type="NCBI Taxonomy" id="333673"/>
    <lineage>
        <taxon>Eukaryota</taxon>
        <taxon>Metazoa</taxon>
        <taxon>Chordata</taxon>
        <taxon>Craniata</taxon>
        <taxon>Vertebrata</taxon>
        <taxon>Euteleostomi</taxon>
        <taxon>Archelosauria</taxon>
        <taxon>Archosauria</taxon>
        <taxon>Dinosauria</taxon>
        <taxon>Saurischia</taxon>
        <taxon>Theropoda</taxon>
        <taxon>Coelurosauria</taxon>
        <taxon>Aves</taxon>
        <taxon>Neognathae</taxon>
        <taxon>Neoaves</taxon>
        <taxon>Telluraves</taxon>
        <taxon>Australaves</taxon>
        <taxon>Passeriformes</taxon>
        <taxon>Sylvioidea</taxon>
        <taxon>Hirundinidae</taxon>
        <taxon>Hirundo</taxon>
    </lineage>
</organism>
<evidence type="ECO:0000256" key="12">
    <source>
        <dbReference type="SAM" id="Phobius"/>
    </source>
</evidence>
<dbReference type="OrthoDB" id="28057at2759"/>
<dbReference type="SMART" id="SM00369">
    <property type="entry name" value="LRR_TYP"/>
    <property type="match status" value="7"/>
</dbReference>
<dbReference type="FunFam" id="3.80.10.10:FF:000732">
    <property type="entry name" value="GD11101"/>
    <property type="match status" value="1"/>
</dbReference>
<sequence>MPMSPHRPCHRTGHVTTPDTSPHLPRPVTVHRLRRHRRHRRTWPRLLAASLTLHAWLLAAAAASPGPQSCPSACSCSNQFSKVVCTRRGLAEVPPGIPSNTRYLNLMENNIQMIQADTFRHLHHLEVLQLGRNAIRQIEVGAFNGLASLNTLELFDNWLTVIPSGAFEYLSKLRELWLRNNPIESIPSYAFKPRALPHAPRPGRAQEARDMPNLTPLVGLEELEMSGNNFPEIKPGSFHGLKSLKKLWIMNSQINLIERNAFDDLTALVELNLAHNNLSSLPHDLFAPLRYLVELHLHHNPWDCDCDILWLSWWLREYIPTNSTCCGRCHAPLHMRGRFLVEVDQTSFQCSAPFIMDAPADLNISEGRAAELRCRTPSMSSVRWLLPNGTVLSHASSHPRLSVLNDGTLNFSHVLLSDTGLYTCMVTNVAGNSNASAFLNVSTAELNTSNYSFFTTVTVETTEISPEDPAYTTTTTVLVRTTRPPKQVAVPTADAGDKLQTSLDEVMKTTKIIIGCFVAVTLLAAAMLIVFYKLRKRHQQRSTVTAARTVEIIQVDEDIAPAAAAAPAAAPAGEGAVVLPNIHEHLNYNTYKGGHGAHWTENALSNSLHPPGTTLADPYLIQTHPKEKVQETQI</sequence>
<dbReference type="GO" id="GO:0099560">
    <property type="term" value="P:synaptic membrane adhesion"/>
    <property type="evidence" value="ECO:0007669"/>
    <property type="project" value="TreeGrafter"/>
</dbReference>
<keyword evidence="7 12" id="KW-0472">Membrane</keyword>
<dbReference type="GO" id="GO:0098978">
    <property type="term" value="C:glutamatergic synapse"/>
    <property type="evidence" value="ECO:0007669"/>
    <property type="project" value="TreeGrafter"/>
</dbReference>
<dbReference type="FunFam" id="2.60.40.10:FF:000076">
    <property type="entry name" value="Leucine-rich repeat and Ig domain-containing 4"/>
    <property type="match status" value="1"/>
</dbReference>
<dbReference type="InterPro" id="IPR003598">
    <property type="entry name" value="Ig_sub2"/>
</dbReference>
<dbReference type="InterPro" id="IPR000372">
    <property type="entry name" value="LRRNT"/>
</dbReference>
<evidence type="ECO:0000256" key="9">
    <source>
        <dbReference type="ARBA" id="ARBA00023180"/>
    </source>
</evidence>
<protein>
    <recommendedName>
        <fullName evidence="13">Ig-like domain-containing protein</fullName>
    </recommendedName>
</protein>
<dbReference type="InterPro" id="IPR000483">
    <property type="entry name" value="Cys-rich_flank_reg_C"/>
</dbReference>
<gene>
    <name evidence="14" type="ORF">DUI87_33396</name>
</gene>
<dbReference type="PANTHER" id="PTHR24369:SF9">
    <property type="entry name" value="LEUCINE-RICH REPEAT-CONTAINING PROTEIN 4"/>
    <property type="match status" value="1"/>
</dbReference>
<evidence type="ECO:0000256" key="6">
    <source>
        <dbReference type="ARBA" id="ARBA00022989"/>
    </source>
</evidence>
<dbReference type="InterPro" id="IPR050541">
    <property type="entry name" value="LRR_TM_domain-containing"/>
</dbReference>
<dbReference type="SMART" id="SM00409">
    <property type="entry name" value="IG"/>
    <property type="match status" value="1"/>
</dbReference>
<dbReference type="SMART" id="SM00082">
    <property type="entry name" value="LRRCT"/>
    <property type="match status" value="1"/>
</dbReference>
<keyword evidence="4" id="KW-0732">Signal</keyword>
<evidence type="ECO:0000313" key="15">
    <source>
        <dbReference type="Proteomes" id="UP000269221"/>
    </source>
</evidence>
<dbReference type="FunFam" id="3.80.10.10:FF:000082">
    <property type="entry name" value="Leucine-rich repeat-containing 24"/>
    <property type="match status" value="1"/>
</dbReference>
<dbReference type="PROSITE" id="PS50835">
    <property type="entry name" value="IG_LIKE"/>
    <property type="match status" value="1"/>
</dbReference>
<dbReference type="SMART" id="SM00013">
    <property type="entry name" value="LRRNT"/>
    <property type="match status" value="1"/>
</dbReference>
<dbReference type="InterPro" id="IPR007110">
    <property type="entry name" value="Ig-like_dom"/>
</dbReference>
<proteinExistence type="predicted"/>
<dbReference type="InterPro" id="IPR013098">
    <property type="entry name" value="Ig_I-set"/>
</dbReference>
<dbReference type="InterPro" id="IPR013783">
    <property type="entry name" value="Ig-like_fold"/>
</dbReference>
<dbReference type="PROSITE" id="PS51450">
    <property type="entry name" value="LRR"/>
    <property type="match status" value="2"/>
</dbReference>
<keyword evidence="3 12" id="KW-0812">Transmembrane</keyword>
<evidence type="ECO:0000256" key="5">
    <source>
        <dbReference type="ARBA" id="ARBA00022737"/>
    </source>
</evidence>
<keyword evidence="5" id="KW-0677">Repeat</keyword>
<dbReference type="Proteomes" id="UP000269221">
    <property type="component" value="Unassembled WGS sequence"/>
</dbReference>
<dbReference type="InterPro" id="IPR003591">
    <property type="entry name" value="Leu-rich_rpt_typical-subtyp"/>
</dbReference>
<evidence type="ECO:0000256" key="7">
    <source>
        <dbReference type="ARBA" id="ARBA00023136"/>
    </source>
</evidence>
<dbReference type="InterPro" id="IPR036179">
    <property type="entry name" value="Ig-like_dom_sf"/>
</dbReference>
<evidence type="ECO:0000256" key="11">
    <source>
        <dbReference type="SAM" id="MobiDB-lite"/>
    </source>
</evidence>
<dbReference type="Pfam" id="PF07679">
    <property type="entry name" value="I-set"/>
    <property type="match status" value="1"/>
</dbReference>
<comment type="subcellular location">
    <subcellularLocation>
        <location evidence="1">Membrane</location>
        <topology evidence="1">Single-pass membrane protein</topology>
    </subcellularLocation>
</comment>
<comment type="caution">
    <text evidence="14">The sequence shown here is derived from an EMBL/GenBank/DDBJ whole genome shotgun (WGS) entry which is preliminary data.</text>
</comment>
<dbReference type="InterPro" id="IPR003599">
    <property type="entry name" value="Ig_sub"/>
</dbReference>
<evidence type="ECO:0000256" key="4">
    <source>
        <dbReference type="ARBA" id="ARBA00022729"/>
    </source>
</evidence>
<dbReference type="GO" id="GO:0097119">
    <property type="term" value="P:postsynaptic density protein 95 clustering"/>
    <property type="evidence" value="ECO:0007669"/>
    <property type="project" value="TreeGrafter"/>
</dbReference>
<evidence type="ECO:0000256" key="1">
    <source>
        <dbReference type="ARBA" id="ARBA00004167"/>
    </source>
</evidence>
<evidence type="ECO:0000259" key="13">
    <source>
        <dbReference type="PROSITE" id="PS50835"/>
    </source>
</evidence>
<dbReference type="GO" id="GO:0098839">
    <property type="term" value="C:postsynaptic density membrane"/>
    <property type="evidence" value="ECO:0007669"/>
    <property type="project" value="TreeGrafter"/>
</dbReference>
<dbReference type="SUPFAM" id="SSF52058">
    <property type="entry name" value="L domain-like"/>
    <property type="match status" value="1"/>
</dbReference>
<keyword evidence="10" id="KW-0393">Immunoglobulin domain</keyword>
<evidence type="ECO:0000256" key="8">
    <source>
        <dbReference type="ARBA" id="ARBA00023157"/>
    </source>
</evidence>
<name>A0A3M0IQY9_HIRRU</name>
<accession>A0A3M0IQY9</accession>
<dbReference type="EMBL" id="QRBI01000253">
    <property type="protein sequence ID" value="RMB90260.1"/>
    <property type="molecule type" value="Genomic_DNA"/>
</dbReference>
<dbReference type="AlphaFoldDB" id="A0A3M0IQY9"/>
<keyword evidence="15" id="KW-1185">Reference proteome</keyword>
<keyword evidence="2" id="KW-0433">Leucine-rich repeat</keyword>
<evidence type="ECO:0000256" key="3">
    <source>
        <dbReference type="ARBA" id="ARBA00022692"/>
    </source>
</evidence>
<dbReference type="InterPro" id="IPR032675">
    <property type="entry name" value="LRR_dom_sf"/>
</dbReference>
<evidence type="ECO:0000256" key="2">
    <source>
        <dbReference type="ARBA" id="ARBA00022614"/>
    </source>
</evidence>
<dbReference type="Gene3D" id="3.80.10.10">
    <property type="entry name" value="Ribonuclease Inhibitor"/>
    <property type="match status" value="2"/>
</dbReference>
<keyword evidence="6 12" id="KW-1133">Transmembrane helix</keyword>
<feature type="region of interest" description="Disordered" evidence="11">
    <location>
        <begin position="1"/>
        <end position="26"/>
    </location>
</feature>
<keyword evidence="8" id="KW-1015">Disulfide bond</keyword>